<name>A0A0D2NKZ4_HYPSF</name>
<organism evidence="1 2">
    <name type="scientific">Hypholoma sublateritium (strain FD-334 SS-4)</name>
    <dbReference type="NCBI Taxonomy" id="945553"/>
    <lineage>
        <taxon>Eukaryota</taxon>
        <taxon>Fungi</taxon>
        <taxon>Dikarya</taxon>
        <taxon>Basidiomycota</taxon>
        <taxon>Agaricomycotina</taxon>
        <taxon>Agaricomycetes</taxon>
        <taxon>Agaricomycetidae</taxon>
        <taxon>Agaricales</taxon>
        <taxon>Agaricineae</taxon>
        <taxon>Strophariaceae</taxon>
        <taxon>Hypholoma</taxon>
    </lineage>
</organism>
<accession>A0A0D2NKZ4</accession>
<keyword evidence="2" id="KW-1185">Reference proteome</keyword>
<evidence type="ECO:0000313" key="2">
    <source>
        <dbReference type="Proteomes" id="UP000054270"/>
    </source>
</evidence>
<gene>
    <name evidence="1" type="ORF">HYPSUDRAFT_219044</name>
</gene>
<evidence type="ECO:0000313" key="1">
    <source>
        <dbReference type="EMBL" id="KJA17241.1"/>
    </source>
</evidence>
<dbReference type="Proteomes" id="UP000054270">
    <property type="component" value="Unassembled WGS sequence"/>
</dbReference>
<dbReference type="AlphaFoldDB" id="A0A0D2NKZ4"/>
<reference evidence="2" key="1">
    <citation type="submission" date="2014-04" db="EMBL/GenBank/DDBJ databases">
        <title>Evolutionary Origins and Diversification of the Mycorrhizal Mutualists.</title>
        <authorList>
            <consortium name="DOE Joint Genome Institute"/>
            <consortium name="Mycorrhizal Genomics Consortium"/>
            <person name="Kohler A."/>
            <person name="Kuo A."/>
            <person name="Nagy L.G."/>
            <person name="Floudas D."/>
            <person name="Copeland A."/>
            <person name="Barry K.W."/>
            <person name="Cichocki N."/>
            <person name="Veneault-Fourrey C."/>
            <person name="LaButti K."/>
            <person name="Lindquist E.A."/>
            <person name="Lipzen A."/>
            <person name="Lundell T."/>
            <person name="Morin E."/>
            <person name="Murat C."/>
            <person name="Riley R."/>
            <person name="Ohm R."/>
            <person name="Sun H."/>
            <person name="Tunlid A."/>
            <person name="Henrissat B."/>
            <person name="Grigoriev I.V."/>
            <person name="Hibbett D.S."/>
            <person name="Martin F."/>
        </authorList>
    </citation>
    <scope>NUCLEOTIDE SEQUENCE [LARGE SCALE GENOMIC DNA]</scope>
    <source>
        <strain evidence="2">FD-334 SS-4</strain>
    </source>
</reference>
<proteinExistence type="predicted"/>
<dbReference type="EMBL" id="KN817607">
    <property type="protein sequence ID" value="KJA17241.1"/>
    <property type="molecule type" value="Genomic_DNA"/>
</dbReference>
<sequence>MSHVPPQRILSPGEARAGALGAHFRDRSTSPATAPTRETHAVCIPRHVPEPRCTSHRTAAAPGHALHPQMHAAFLIITQPGHQAYAPPAGYPPRLPHMSGPMPALTLHRRTSHATVPNPPGRGATRPVRSALSLAAPLLTTIAKRRTTPRSTK</sequence>
<protein>
    <submittedName>
        <fullName evidence="1">Uncharacterized protein</fullName>
    </submittedName>
</protein>